<dbReference type="Proteomes" id="UP001141806">
    <property type="component" value="Unassembled WGS sequence"/>
</dbReference>
<keyword evidence="3" id="KW-1185">Reference proteome</keyword>
<comment type="caution">
    <text evidence="2">The sequence shown here is derived from an EMBL/GenBank/DDBJ whole genome shotgun (WGS) entry which is preliminary data.</text>
</comment>
<dbReference type="AlphaFoldDB" id="A0A9Q0H7S3"/>
<evidence type="ECO:0000313" key="3">
    <source>
        <dbReference type="Proteomes" id="UP001141806"/>
    </source>
</evidence>
<gene>
    <name evidence="2" type="ORF">NE237_020101</name>
</gene>
<reference evidence="2" key="1">
    <citation type="journal article" date="2023" name="Plant J.">
        <title>The genome of the king protea, Protea cynaroides.</title>
        <authorList>
            <person name="Chang J."/>
            <person name="Duong T.A."/>
            <person name="Schoeman C."/>
            <person name="Ma X."/>
            <person name="Roodt D."/>
            <person name="Barker N."/>
            <person name="Li Z."/>
            <person name="Van de Peer Y."/>
            <person name="Mizrachi E."/>
        </authorList>
    </citation>
    <scope>NUCLEOTIDE SEQUENCE</scope>
    <source>
        <tissue evidence="2">Young leaves</tissue>
    </source>
</reference>
<feature type="region of interest" description="Disordered" evidence="1">
    <location>
        <begin position="1"/>
        <end position="31"/>
    </location>
</feature>
<organism evidence="2 3">
    <name type="scientific">Protea cynaroides</name>
    <dbReference type="NCBI Taxonomy" id="273540"/>
    <lineage>
        <taxon>Eukaryota</taxon>
        <taxon>Viridiplantae</taxon>
        <taxon>Streptophyta</taxon>
        <taxon>Embryophyta</taxon>
        <taxon>Tracheophyta</taxon>
        <taxon>Spermatophyta</taxon>
        <taxon>Magnoliopsida</taxon>
        <taxon>Proteales</taxon>
        <taxon>Proteaceae</taxon>
        <taxon>Protea</taxon>
    </lineage>
</organism>
<name>A0A9Q0H7S3_9MAGN</name>
<evidence type="ECO:0000256" key="1">
    <source>
        <dbReference type="SAM" id="MobiDB-lite"/>
    </source>
</evidence>
<sequence>MDQRRCRDMGNGRRREKEMSRKRGRNRRASGRLGSIRMKVRRLQRMVPGGRGLLPDLLFLRTVDYILHLRAPVINKEGIFSTIDLRSLLPGIRVSETLSILKAIERKLYRFDLELIHYL</sequence>
<proteinExistence type="predicted"/>
<accession>A0A9Q0H7S3</accession>
<protein>
    <submittedName>
        <fullName evidence="2">Uncharacterized protein</fullName>
    </submittedName>
</protein>
<dbReference type="OrthoDB" id="1901781at2759"/>
<feature type="compositionally biased region" description="Basic and acidic residues" evidence="1">
    <location>
        <begin position="1"/>
        <end position="21"/>
    </location>
</feature>
<evidence type="ECO:0000313" key="2">
    <source>
        <dbReference type="EMBL" id="KAJ4960191.1"/>
    </source>
</evidence>
<dbReference type="EMBL" id="JAMYWD010000009">
    <property type="protein sequence ID" value="KAJ4960191.1"/>
    <property type="molecule type" value="Genomic_DNA"/>
</dbReference>